<keyword evidence="13" id="KW-1185">Reference proteome</keyword>
<evidence type="ECO:0000256" key="10">
    <source>
        <dbReference type="SAM" id="Phobius"/>
    </source>
</evidence>
<evidence type="ECO:0000256" key="5">
    <source>
        <dbReference type="ARBA" id="ARBA00022741"/>
    </source>
</evidence>
<dbReference type="RefSeq" id="WP_322132348.1">
    <property type="nucleotide sequence ID" value="NZ_CP085036.1"/>
</dbReference>
<feature type="coiled-coil region" evidence="9">
    <location>
        <begin position="457"/>
        <end position="484"/>
    </location>
</feature>
<dbReference type="Gene3D" id="1.20.5.1930">
    <property type="match status" value="1"/>
</dbReference>
<keyword evidence="4" id="KW-0808">Transferase</keyword>
<evidence type="ECO:0000256" key="4">
    <source>
        <dbReference type="ARBA" id="ARBA00022679"/>
    </source>
</evidence>
<evidence type="ECO:0000256" key="9">
    <source>
        <dbReference type="SAM" id="Coils"/>
    </source>
</evidence>
<accession>A0ABT6KLB7</accession>
<dbReference type="GO" id="GO:0016301">
    <property type="term" value="F:kinase activity"/>
    <property type="evidence" value="ECO:0007669"/>
    <property type="project" value="UniProtKB-KW"/>
</dbReference>
<evidence type="ECO:0000256" key="6">
    <source>
        <dbReference type="ARBA" id="ARBA00022777"/>
    </source>
</evidence>
<evidence type="ECO:0000256" key="7">
    <source>
        <dbReference type="ARBA" id="ARBA00022840"/>
    </source>
</evidence>
<dbReference type="EMBL" id="JARXVQ010000001">
    <property type="protein sequence ID" value="MDH6179979.1"/>
    <property type="molecule type" value="Genomic_DNA"/>
</dbReference>
<name>A0ABT6KLB7_9MICO</name>
<keyword evidence="10" id="KW-0472">Membrane</keyword>
<dbReference type="EC" id="2.7.13.3" evidence="2"/>
<keyword evidence="9" id="KW-0175">Coiled coil</keyword>
<evidence type="ECO:0000256" key="3">
    <source>
        <dbReference type="ARBA" id="ARBA00022553"/>
    </source>
</evidence>
<evidence type="ECO:0000259" key="11">
    <source>
        <dbReference type="SMART" id="SM00387"/>
    </source>
</evidence>
<dbReference type="Gene3D" id="3.30.565.10">
    <property type="entry name" value="Histidine kinase-like ATPase, C-terminal domain"/>
    <property type="match status" value="1"/>
</dbReference>
<evidence type="ECO:0000313" key="12">
    <source>
        <dbReference type="EMBL" id="MDH6179979.1"/>
    </source>
</evidence>
<comment type="catalytic activity">
    <reaction evidence="1">
        <text>ATP + protein L-histidine = ADP + protein N-phospho-L-histidine.</text>
        <dbReference type="EC" id="2.7.13.3"/>
    </reaction>
</comment>
<proteinExistence type="predicted"/>
<dbReference type="InterPro" id="IPR050482">
    <property type="entry name" value="Sensor_HK_TwoCompSys"/>
</dbReference>
<dbReference type="SUPFAM" id="SSF55874">
    <property type="entry name" value="ATPase domain of HSP90 chaperone/DNA topoisomerase II/histidine kinase"/>
    <property type="match status" value="1"/>
</dbReference>
<protein>
    <recommendedName>
        <fullName evidence="2">histidine kinase</fullName>
        <ecNumber evidence="2">2.7.13.3</ecNumber>
    </recommendedName>
</protein>
<keyword evidence="7" id="KW-0067">ATP-binding</keyword>
<feature type="transmembrane region" description="Helical" evidence="10">
    <location>
        <begin position="324"/>
        <end position="341"/>
    </location>
</feature>
<feature type="transmembrane region" description="Helical" evidence="10">
    <location>
        <begin position="124"/>
        <end position="144"/>
    </location>
</feature>
<gene>
    <name evidence="12" type="ORF">M2152_000161</name>
</gene>
<evidence type="ECO:0000256" key="2">
    <source>
        <dbReference type="ARBA" id="ARBA00012438"/>
    </source>
</evidence>
<dbReference type="InterPro" id="IPR003594">
    <property type="entry name" value="HATPase_dom"/>
</dbReference>
<organism evidence="12 13">
    <name type="scientific">Antiquaquibacter oligotrophicus</name>
    <dbReference type="NCBI Taxonomy" id="2880260"/>
    <lineage>
        <taxon>Bacteria</taxon>
        <taxon>Bacillati</taxon>
        <taxon>Actinomycetota</taxon>
        <taxon>Actinomycetes</taxon>
        <taxon>Micrococcales</taxon>
        <taxon>Microbacteriaceae</taxon>
        <taxon>Antiquaquibacter</taxon>
    </lineage>
</organism>
<feature type="transmembrane region" description="Helical" evidence="10">
    <location>
        <begin position="226"/>
        <end position="247"/>
    </location>
</feature>
<keyword evidence="3" id="KW-0597">Phosphoprotein</keyword>
<dbReference type="InterPro" id="IPR011712">
    <property type="entry name" value="Sig_transdc_His_kin_sub3_dim/P"/>
</dbReference>
<evidence type="ECO:0000256" key="1">
    <source>
        <dbReference type="ARBA" id="ARBA00000085"/>
    </source>
</evidence>
<dbReference type="Proteomes" id="UP001160142">
    <property type="component" value="Unassembled WGS sequence"/>
</dbReference>
<dbReference type="SMART" id="SM00387">
    <property type="entry name" value="HATPase_c"/>
    <property type="match status" value="1"/>
</dbReference>
<dbReference type="InterPro" id="IPR036890">
    <property type="entry name" value="HATPase_C_sf"/>
</dbReference>
<keyword evidence="8" id="KW-0902">Two-component regulatory system</keyword>
<feature type="transmembrane region" description="Helical" evidence="10">
    <location>
        <begin position="259"/>
        <end position="282"/>
    </location>
</feature>
<dbReference type="CDD" id="cd16917">
    <property type="entry name" value="HATPase_UhpB-NarQ-NarX-like"/>
    <property type="match status" value="1"/>
</dbReference>
<dbReference type="PANTHER" id="PTHR24421">
    <property type="entry name" value="NITRATE/NITRITE SENSOR PROTEIN NARX-RELATED"/>
    <property type="match status" value="1"/>
</dbReference>
<keyword evidence="6 12" id="KW-0418">Kinase</keyword>
<feature type="transmembrane region" description="Helical" evidence="10">
    <location>
        <begin position="151"/>
        <end position="172"/>
    </location>
</feature>
<feature type="transmembrane region" description="Helical" evidence="10">
    <location>
        <begin position="192"/>
        <end position="214"/>
    </location>
</feature>
<feature type="transmembrane region" description="Helical" evidence="10">
    <location>
        <begin position="59"/>
        <end position="76"/>
    </location>
</feature>
<evidence type="ECO:0000256" key="8">
    <source>
        <dbReference type="ARBA" id="ARBA00023012"/>
    </source>
</evidence>
<feature type="transmembrane region" description="Helical" evidence="10">
    <location>
        <begin position="294"/>
        <end position="318"/>
    </location>
</feature>
<dbReference type="PANTHER" id="PTHR24421:SF10">
    <property type="entry name" value="NITRATE_NITRITE SENSOR PROTEIN NARQ"/>
    <property type="match status" value="1"/>
</dbReference>
<keyword evidence="10" id="KW-1133">Transmembrane helix</keyword>
<feature type="domain" description="Histidine kinase/HSP90-like ATPase" evidence="11">
    <location>
        <begin position="587"/>
        <end position="679"/>
    </location>
</feature>
<evidence type="ECO:0000313" key="13">
    <source>
        <dbReference type="Proteomes" id="UP001160142"/>
    </source>
</evidence>
<sequence>MMRRATVRRTLALVVLVASWAPAIASVLIAWAFELRDLPVEGVFLSASPAIVQSRFDDIGVVVALIYGPLSALLIARRPHPVAGILAVHSIGSGIAALGVQWGLLGFAVPGLPLWGFLAHAAGWGYIPGTIMTTIIPLLLIGAITPLYRALIAIAVACATVGFVAAFTQQSVGGPLNPFAIPDAAYQEQLPGIYGIVVVIAVSVSTVTAVIILRRWLSLGREQRRGLGWLVTGHIFLTLSYGALILPDLDGVPGWVWDFGMIAPVVGQVFYPAAILVIVLGSRVRGIDVAVNRVLLWAILVVIAVSGYLVLVSVLNSILDGEPYAVGIAAALIVALGIQPLRSWLQVRVDRLVYSSGAGPTELIRTLGERVGDLESGSEGLRELADALRNAYRLGSVSIRSVGEDEALTVVGRPVGTVTQIELRAGSSHLGWIDVTPRRGDRVSGRVVRALEELSGVVAAAVQLARANEELERARDDVLAVRQEERRVIRRELHDGIGPALAGIGFGLAGVSNLVETSPDKARSLLERLTDDLRSRLTSVRSIVRAMDTVGDHPDLAARLRALAEDFSGAGVTITVDAPAASHLTALQREAAYFIAAESVHNAVRHGDARTISIDIATQLDRTICLAIADDGRGFEHTESPGLGLTSMRERANAVDARLTVDSEPGVGTTIIVGFGRAGA</sequence>
<dbReference type="Pfam" id="PF02518">
    <property type="entry name" value="HATPase_c"/>
    <property type="match status" value="1"/>
</dbReference>
<reference evidence="12 13" key="1">
    <citation type="submission" date="2023-04" db="EMBL/GenBank/DDBJ databases">
        <title>Genome Encyclopedia of Bacteria and Archaea VI: Functional Genomics of Type Strains.</title>
        <authorList>
            <person name="Whitman W."/>
        </authorList>
    </citation>
    <scope>NUCLEOTIDE SEQUENCE [LARGE SCALE GENOMIC DNA]</scope>
    <source>
        <strain evidence="12 13">SG_E_30_P1</strain>
    </source>
</reference>
<keyword evidence="10" id="KW-0812">Transmembrane</keyword>
<feature type="transmembrane region" description="Helical" evidence="10">
    <location>
        <begin position="83"/>
        <end position="104"/>
    </location>
</feature>
<comment type="caution">
    <text evidence="12">The sequence shown here is derived from an EMBL/GenBank/DDBJ whole genome shotgun (WGS) entry which is preliminary data.</text>
</comment>
<keyword evidence="5" id="KW-0547">Nucleotide-binding</keyword>
<dbReference type="Pfam" id="PF07730">
    <property type="entry name" value="HisKA_3"/>
    <property type="match status" value="1"/>
</dbReference>